<dbReference type="InterPro" id="IPR011990">
    <property type="entry name" value="TPR-like_helical_dom_sf"/>
</dbReference>
<dbReference type="Pfam" id="PF06041">
    <property type="entry name" value="DUF924"/>
    <property type="match status" value="1"/>
</dbReference>
<dbReference type="InterPro" id="IPR010323">
    <property type="entry name" value="DUF924"/>
</dbReference>
<dbReference type="EMBL" id="SDGV01000006">
    <property type="protein sequence ID" value="THB61850.1"/>
    <property type="molecule type" value="Genomic_DNA"/>
</dbReference>
<accession>A0A4S3B764</accession>
<dbReference type="SUPFAM" id="SSF48452">
    <property type="entry name" value="TPR-like"/>
    <property type="match status" value="1"/>
</dbReference>
<reference evidence="1 2" key="1">
    <citation type="submission" date="2019-01" db="EMBL/GenBank/DDBJ databases">
        <title>Vagococcus silagei sp. nov. isolated from brewer's grain.</title>
        <authorList>
            <person name="Guu J.-R."/>
        </authorList>
    </citation>
    <scope>NUCLEOTIDE SEQUENCE [LARGE SCALE GENOMIC DNA]</scope>
    <source>
        <strain evidence="1 2">2B-2</strain>
    </source>
</reference>
<evidence type="ECO:0000313" key="1">
    <source>
        <dbReference type="EMBL" id="THB61850.1"/>
    </source>
</evidence>
<organism evidence="1 2">
    <name type="scientific">Vagococcus silagei</name>
    <dbReference type="NCBI Taxonomy" id="2508885"/>
    <lineage>
        <taxon>Bacteria</taxon>
        <taxon>Bacillati</taxon>
        <taxon>Bacillota</taxon>
        <taxon>Bacilli</taxon>
        <taxon>Lactobacillales</taxon>
        <taxon>Enterococcaceae</taxon>
        <taxon>Vagococcus</taxon>
    </lineage>
</organism>
<dbReference type="Proteomes" id="UP000310506">
    <property type="component" value="Unassembled WGS sequence"/>
</dbReference>
<comment type="caution">
    <text evidence="1">The sequence shown here is derived from an EMBL/GenBank/DDBJ whole genome shotgun (WGS) entry which is preliminary data.</text>
</comment>
<name>A0A4S3B764_9ENTE</name>
<sequence length="179" mass="21255">MKAQDVLNFWFEELTPEQHFKKDIQLDMEIKRRFYDCHQRIVAGEMDAWRETIQGRLAEIIVLDQFSRNMFRGMKDSFAYDNLALILAQEALKASDLDTLTTDQTAFLLMPFMHSESKKIHQIALHLFNRPGMETYFDFEKRHADIIEQFGRYPHRNEILGRESTAEEEEFLLQPNSSF</sequence>
<dbReference type="RefSeq" id="WP_136136169.1">
    <property type="nucleotide sequence ID" value="NZ_SDGV01000006.1"/>
</dbReference>
<dbReference type="Gene3D" id="1.25.40.10">
    <property type="entry name" value="Tetratricopeptide repeat domain"/>
    <property type="match status" value="1"/>
</dbReference>
<dbReference type="OrthoDB" id="7593450at2"/>
<proteinExistence type="predicted"/>
<dbReference type="Gene3D" id="1.20.58.320">
    <property type="entry name" value="TPR-like"/>
    <property type="match status" value="1"/>
</dbReference>
<evidence type="ECO:0000313" key="2">
    <source>
        <dbReference type="Proteomes" id="UP000310506"/>
    </source>
</evidence>
<protein>
    <submittedName>
        <fullName evidence="1">DUF924 domain-containing protein</fullName>
    </submittedName>
</protein>
<gene>
    <name evidence="1" type="ORF">ESZ54_02835</name>
</gene>
<keyword evidence="2" id="KW-1185">Reference proteome</keyword>
<dbReference type="AlphaFoldDB" id="A0A4S3B764"/>